<dbReference type="AlphaFoldDB" id="A0A6I9W9H2"/>
<gene>
    <name evidence="3" type="primary">LOC105427219</name>
</gene>
<proteinExistence type="predicted"/>
<evidence type="ECO:0000313" key="2">
    <source>
        <dbReference type="Proteomes" id="UP000504615"/>
    </source>
</evidence>
<organism evidence="2 3">
    <name type="scientific">Pogonomyrmex barbatus</name>
    <name type="common">red harvester ant</name>
    <dbReference type="NCBI Taxonomy" id="144034"/>
    <lineage>
        <taxon>Eukaryota</taxon>
        <taxon>Metazoa</taxon>
        <taxon>Ecdysozoa</taxon>
        <taxon>Arthropoda</taxon>
        <taxon>Hexapoda</taxon>
        <taxon>Insecta</taxon>
        <taxon>Pterygota</taxon>
        <taxon>Neoptera</taxon>
        <taxon>Endopterygota</taxon>
        <taxon>Hymenoptera</taxon>
        <taxon>Apocrita</taxon>
        <taxon>Aculeata</taxon>
        <taxon>Formicoidea</taxon>
        <taxon>Formicidae</taxon>
        <taxon>Myrmicinae</taxon>
        <taxon>Pogonomyrmex</taxon>
    </lineage>
</organism>
<keyword evidence="2" id="KW-1185">Reference proteome</keyword>
<dbReference type="KEGG" id="pbar:105427219"/>
<reference evidence="3" key="1">
    <citation type="submission" date="2025-08" db="UniProtKB">
        <authorList>
            <consortium name="RefSeq"/>
        </authorList>
    </citation>
    <scope>IDENTIFICATION</scope>
</reference>
<keyword evidence="1" id="KW-0732">Signal</keyword>
<dbReference type="RefSeq" id="XP_011637182.1">
    <property type="nucleotide sequence ID" value="XM_011638880.2"/>
</dbReference>
<feature type="signal peptide" evidence="1">
    <location>
        <begin position="1"/>
        <end position="19"/>
    </location>
</feature>
<evidence type="ECO:0000313" key="3">
    <source>
        <dbReference type="RefSeq" id="XP_011637182.1"/>
    </source>
</evidence>
<accession>A0A6I9W9H2</accession>
<feature type="chain" id="PRO_5026891318" evidence="1">
    <location>
        <begin position="20"/>
        <end position="159"/>
    </location>
</feature>
<dbReference type="GeneID" id="105427219"/>
<name>A0A6I9W9H2_9HYME</name>
<dbReference type="Proteomes" id="UP000504615">
    <property type="component" value="Unplaced"/>
</dbReference>
<protein>
    <submittedName>
        <fullName evidence="3">Uncharacterized protein LOC105427219</fullName>
    </submittedName>
</protein>
<sequence length="159" mass="16512">MVQSHVVSAIFLILVSANAIQGGVVPSPFLQEEFFPNFVDLVSLPRIGELSHNVASSAATAASHAYNGFRTYLDNFRTGFGERIQIPPRFALLNRFVNQGFFPGLTDPTIVDGATDVVTTGVVPTSGRLVAPGLLGNYRGRLGGGATSTGAASSSAASG</sequence>
<dbReference type="OrthoDB" id="7553133at2759"/>
<evidence type="ECO:0000256" key="1">
    <source>
        <dbReference type="SAM" id="SignalP"/>
    </source>
</evidence>